<comment type="function">
    <text evidence="7">Mitochondrial mRNA stabilization factor.</text>
</comment>
<dbReference type="OrthoDB" id="107372at2759"/>
<keyword evidence="4 7" id="KW-0809">Transit peptide</keyword>
<dbReference type="EMBL" id="KV454406">
    <property type="protein sequence ID" value="ODQ67812.1"/>
    <property type="molecule type" value="Genomic_DNA"/>
</dbReference>
<dbReference type="GO" id="GO:0048255">
    <property type="term" value="P:mRNA stabilization"/>
    <property type="evidence" value="ECO:0007669"/>
    <property type="project" value="TreeGrafter"/>
</dbReference>
<dbReference type="SUPFAM" id="SSF81301">
    <property type="entry name" value="Nucleotidyltransferase"/>
    <property type="match status" value="1"/>
</dbReference>
<sequence>MNNLIKRPVLISRNKLVSVLSKCQPALALRPVSQSIIRQYSEDVGSHSKSELKKLHKLYEKFYLENDSKLESDSEINYNAEMVSETKSTETIPWYMRKKSENAARQQEVKIQKYMPAILPENAPAELKPLLKFMISELGVEDIKVFDLRNNEEPMAFGGNSITILANGKSDRHLIKAGLGLHKWVKETYEVVPYTEGIIRKGAMLLTQRRLKKKAKKALRGPDSAEVLAAPSSEWILLETKLSGISVHFLSAEKRQELDLESLWQKEQERLIEDSQTEENLSAIYTPKNKKPSWDSNSKRSYHTFSRTLNQDQSIRSYSTDNSSIFSSNITKDNKQIFDDLKTATLEGDYKRALCLHKALPCDFVQDGQLAEYLAMKSLINFTTTHIDASRSLLSGTKEEISEFLKLFQNLFPINPTLVHWRLALQFLIACHEVNYQAFPASVFVDQLTIQQASGSPVSLDDILIVINELIKSPEFGGAIWEGSKSSAAWTQVCDKRFRIIQGLVDNIISLGALPFFKKEIILTLLFRLCIQNSSEIKTPQTIINFSDINLDGTSINQGSQSTQDVLSRVPIDKRALAVLDMIGQNNTDMTISFLVLAFSGLANAQHWSRFWKLWREVVLANVDVNGFLIELISGLVASSGQGHAISHFLGNEWIQMGKQMGGSISITPNLAHNLTQCLSIIDPNGNCYRDLRSQLSQ</sequence>
<evidence type="ECO:0000256" key="7">
    <source>
        <dbReference type="RuleBase" id="RU367062"/>
    </source>
</evidence>
<evidence type="ECO:0000256" key="3">
    <source>
        <dbReference type="ARBA" id="ARBA00022792"/>
    </source>
</evidence>
<gene>
    <name evidence="8" type="ORF">NADFUDRAFT_76206</name>
</gene>
<comment type="similarity">
    <text evidence="2 7">Belongs to the ATP25 family.</text>
</comment>
<protein>
    <recommendedName>
        <fullName evidence="7">ATPase synthesis protein 25</fullName>
    </recommendedName>
</protein>
<evidence type="ECO:0000256" key="2">
    <source>
        <dbReference type="ARBA" id="ARBA00010787"/>
    </source>
</evidence>
<keyword evidence="9" id="KW-1185">Reference proteome</keyword>
<keyword evidence="6 7" id="KW-0472">Membrane</keyword>
<evidence type="ECO:0000313" key="9">
    <source>
        <dbReference type="Proteomes" id="UP000095009"/>
    </source>
</evidence>
<accession>A0A1E3PS91</accession>
<keyword evidence="5 7" id="KW-0496">Mitochondrion</keyword>
<dbReference type="PANTHER" id="PTHR28087">
    <property type="entry name" value="ATPASE SYNTHESIS PROTEIN 25, MITOCHONDRIAL"/>
    <property type="match status" value="1"/>
</dbReference>
<keyword evidence="3 7" id="KW-0999">Mitochondrion inner membrane</keyword>
<dbReference type="Proteomes" id="UP000095009">
    <property type="component" value="Unassembled WGS sequence"/>
</dbReference>
<evidence type="ECO:0000313" key="8">
    <source>
        <dbReference type="EMBL" id="ODQ67812.1"/>
    </source>
</evidence>
<dbReference type="InterPro" id="IPR043519">
    <property type="entry name" value="NT_sf"/>
</dbReference>
<organism evidence="8 9">
    <name type="scientific">Nadsonia fulvescens var. elongata DSM 6958</name>
    <dbReference type="NCBI Taxonomy" id="857566"/>
    <lineage>
        <taxon>Eukaryota</taxon>
        <taxon>Fungi</taxon>
        <taxon>Dikarya</taxon>
        <taxon>Ascomycota</taxon>
        <taxon>Saccharomycotina</taxon>
        <taxon>Dipodascomycetes</taxon>
        <taxon>Dipodascales</taxon>
        <taxon>Dipodascales incertae sedis</taxon>
        <taxon>Nadsonia</taxon>
    </lineage>
</organism>
<evidence type="ECO:0000256" key="6">
    <source>
        <dbReference type="ARBA" id="ARBA00023136"/>
    </source>
</evidence>
<dbReference type="AlphaFoldDB" id="A0A1E3PS91"/>
<dbReference type="GO" id="GO:0005743">
    <property type="term" value="C:mitochondrial inner membrane"/>
    <property type="evidence" value="ECO:0007669"/>
    <property type="project" value="UniProtKB-SubCell"/>
</dbReference>
<dbReference type="PANTHER" id="PTHR28087:SF1">
    <property type="entry name" value="ATPASE SYNTHESIS PROTEIN 25, MITOCHONDRIAL"/>
    <property type="match status" value="1"/>
</dbReference>
<dbReference type="InterPro" id="IPR040152">
    <property type="entry name" value="Atp25"/>
</dbReference>
<dbReference type="STRING" id="857566.A0A1E3PS91"/>
<name>A0A1E3PS91_9ASCO</name>
<evidence type="ECO:0000256" key="1">
    <source>
        <dbReference type="ARBA" id="ARBA00004443"/>
    </source>
</evidence>
<proteinExistence type="inferred from homology"/>
<dbReference type="Pfam" id="PF02410">
    <property type="entry name" value="RsfS"/>
    <property type="match status" value="1"/>
</dbReference>
<reference evidence="8 9" key="1">
    <citation type="journal article" date="2016" name="Proc. Natl. Acad. Sci. U.S.A.">
        <title>Comparative genomics of biotechnologically important yeasts.</title>
        <authorList>
            <person name="Riley R."/>
            <person name="Haridas S."/>
            <person name="Wolfe K.H."/>
            <person name="Lopes M.R."/>
            <person name="Hittinger C.T."/>
            <person name="Goeker M."/>
            <person name="Salamov A.A."/>
            <person name="Wisecaver J.H."/>
            <person name="Long T.M."/>
            <person name="Calvey C.H."/>
            <person name="Aerts A.L."/>
            <person name="Barry K.W."/>
            <person name="Choi C."/>
            <person name="Clum A."/>
            <person name="Coughlan A.Y."/>
            <person name="Deshpande S."/>
            <person name="Douglass A.P."/>
            <person name="Hanson S.J."/>
            <person name="Klenk H.-P."/>
            <person name="LaButti K.M."/>
            <person name="Lapidus A."/>
            <person name="Lindquist E.A."/>
            <person name="Lipzen A.M."/>
            <person name="Meier-Kolthoff J.P."/>
            <person name="Ohm R.A."/>
            <person name="Otillar R.P."/>
            <person name="Pangilinan J.L."/>
            <person name="Peng Y."/>
            <person name="Rokas A."/>
            <person name="Rosa C.A."/>
            <person name="Scheuner C."/>
            <person name="Sibirny A.A."/>
            <person name="Slot J.C."/>
            <person name="Stielow J.B."/>
            <person name="Sun H."/>
            <person name="Kurtzman C.P."/>
            <person name="Blackwell M."/>
            <person name="Grigoriev I.V."/>
            <person name="Jeffries T.W."/>
        </authorList>
    </citation>
    <scope>NUCLEOTIDE SEQUENCE [LARGE SCALE GENOMIC DNA]</scope>
    <source>
        <strain evidence="8 9">DSM 6958</strain>
    </source>
</reference>
<dbReference type="GO" id="GO:0140053">
    <property type="term" value="P:mitochondrial gene expression"/>
    <property type="evidence" value="ECO:0007669"/>
    <property type="project" value="UniProtKB-UniRule"/>
</dbReference>
<evidence type="ECO:0000256" key="5">
    <source>
        <dbReference type="ARBA" id="ARBA00023128"/>
    </source>
</evidence>
<comment type="subcellular location">
    <subcellularLocation>
        <location evidence="1 7">Mitochondrion inner membrane</location>
        <topology evidence="1 7">Peripheral membrane protein</topology>
        <orientation evidence="1 7">Matrix side</orientation>
    </subcellularLocation>
</comment>
<dbReference type="Gene3D" id="3.30.460.10">
    <property type="entry name" value="Beta Polymerase, domain 2"/>
    <property type="match status" value="1"/>
</dbReference>
<evidence type="ECO:0000256" key="4">
    <source>
        <dbReference type="ARBA" id="ARBA00022946"/>
    </source>
</evidence>